<evidence type="ECO:0000313" key="3">
    <source>
        <dbReference type="Proteomes" id="UP000604046"/>
    </source>
</evidence>
<reference evidence="2" key="1">
    <citation type="submission" date="2021-02" db="EMBL/GenBank/DDBJ databases">
        <authorList>
            <person name="Dougan E. K."/>
            <person name="Rhodes N."/>
            <person name="Thang M."/>
            <person name="Chan C."/>
        </authorList>
    </citation>
    <scope>NUCLEOTIDE SEQUENCE</scope>
</reference>
<keyword evidence="3" id="KW-1185">Reference proteome</keyword>
<dbReference type="Proteomes" id="UP000604046">
    <property type="component" value="Unassembled WGS sequence"/>
</dbReference>
<evidence type="ECO:0000313" key="2">
    <source>
        <dbReference type="EMBL" id="CAE7038111.1"/>
    </source>
</evidence>
<sequence length="228" mass="25810">MEAIGNMHRSVITGLECIQTNTAKILQDQEKDLMRAFRARLQEVSKDLEAQRSRKGEHSTEQQAHHRRVVAELHKTQELAQTFDKKNQQLTAENQKSAPRVLCFRLQEKLRTREDDRQALLRELVLSRKEVQALKQAAGKSAGALKFSEAEVPEAKEAEPKPSRLDDVHKGAEAARKSNFFIAAPGQERRTVVALKQQQADMLQQRTELEVLLRQSLDDVKACNVLGG</sequence>
<proteinExistence type="predicted"/>
<feature type="coiled-coil region" evidence="1">
    <location>
        <begin position="34"/>
        <end position="93"/>
    </location>
</feature>
<accession>A0A812IGR5</accession>
<gene>
    <name evidence="2" type="ORF">SNAT2548_LOCUS4572</name>
</gene>
<comment type="caution">
    <text evidence="2">The sequence shown here is derived from an EMBL/GenBank/DDBJ whole genome shotgun (WGS) entry which is preliminary data.</text>
</comment>
<keyword evidence="1" id="KW-0175">Coiled coil</keyword>
<evidence type="ECO:0000256" key="1">
    <source>
        <dbReference type="SAM" id="Coils"/>
    </source>
</evidence>
<dbReference type="EMBL" id="CAJNDS010000281">
    <property type="protein sequence ID" value="CAE7038111.1"/>
    <property type="molecule type" value="Genomic_DNA"/>
</dbReference>
<dbReference type="PANTHER" id="PTHR40515">
    <property type="entry name" value="CILIA- AND FLAGELLA-ASSOCIATED PROTEIN 157"/>
    <property type="match status" value="1"/>
</dbReference>
<name>A0A812IGR5_9DINO</name>
<dbReference type="PANTHER" id="PTHR40515:SF1">
    <property type="entry name" value="CILIA- AND FLAGELLA-ASSOCIATED PROTEIN 157"/>
    <property type="match status" value="1"/>
</dbReference>
<dbReference type="AlphaFoldDB" id="A0A812IGR5"/>
<protein>
    <submittedName>
        <fullName evidence="2">Uncharacterized protein</fullName>
    </submittedName>
</protein>
<dbReference type="OrthoDB" id="193329at2759"/>
<organism evidence="2 3">
    <name type="scientific">Symbiodinium natans</name>
    <dbReference type="NCBI Taxonomy" id="878477"/>
    <lineage>
        <taxon>Eukaryota</taxon>
        <taxon>Sar</taxon>
        <taxon>Alveolata</taxon>
        <taxon>Dinophyceae</taxon>
        <taxon>Suessiales</taxon>
        <taxon>Symbiodiniaceae</taxon>
        <taxon>Symbiodinium</taxon>
    </lineage>
</organism>